<evidence type="ECO:0000256" key="2">
    <source>
        <dbReference type="ARBA" id="ARBA00023315"/>
    </source>
</evidence>
<dbReference type="RefSeq" id="WP_136426093.1">
    <property type="nucleotide sequence ID" value="NZ_SSSM01000001.1"/>
</dbReference>
<proteinExistence type="predicted"/>
<dbReference type="InterPro" id="IPR000182">
    <property type="entry name" value="GNAT_dom"/>
</dbReference>
<keyword evidence="5" id="KW-1185">Reference proteome</keyword>
<gene>
    <name evidence="4" type="ORF">E6C64_02865</name>
</gene>
<dbReference type="Gene3D" id="3.40.630.30">
    <property type="match status" value="1"/>
</dbReference>
<organism evidence="4 5">
    <name type="scientific">Naasia lichenicola</name>
    <dbReference type="NCBI Taxonomy" id="2565933"/>
    <lineage>
        <taxon>Bacteria</taxon>
        <taxon>Bacillati</taxon>
        <taxon>Actinomycetota</taxon>
        <taxon>Actinomycetes</taxon>
        <taxon>Micrococcales</taxon>
        <taxon>Microbacteriaceae</taxon>
        <taxon>Naasia</taxon>
    </lineage>
</organism>
<dbReference type="GO" id="GO:0016747">
    <property type="term" value="F:acyltransferase activity, transferring groups other than amino-acyl groups"/>
    <property type="evidence" value="ECO:0007669"/>
    <property type="project" value="InterPro"/>
</dbReference>
<name>A0A4S4FSN3_9MICO</name>
<dbReference type="EMBL" id="SSSM01000001">
    <property type="protein sequence ID" value="THG33311.1"/>
    <property type="molecule type" value="Genomic_DNA"/>
</dbReference>
<dbReference type="OrthoDB" id="9799092at2"/>
<sequence length="180" mass="19761">MPRALDSDIDIRRVRPDDGPSLRALRLQALADPVARIAFFETMDQALARPAEEWRERAERGATASDNAGFVAVLGDELVGTVGVLVRRADEPDYLQRVPIVDTATLVGVYLSPSVRGRGVIDALIEAAADWSRDAGYLELTLDVHERNVVAIATYVRAGFEFVDELVGDDGRELAMSRRL</sequence>
<keyword evidence="1 4" id="KW-0808">Transferase</keyword>
<reference evidence="4 5" key="1">
    <citation type="submission" date="2019-04" db="EMBL/GenBank/DDBJ databases">
        <authorList>
            <person name="Jiang L."/>
        </authorList>
    </citation>
    <scope>NUCLEOTIDE SEQUENCE [LARGE SCALE GENOMIC DNA]</scope>
    <source>
        <strain evidence="4 5">YIM 131853</strain>
    </source>
</reference>
<accession>A0A4S4FSN3</accession>
<dbReference type="AlphaFoldDB" id="A0A4S4FSN3"/>
<evidence type="ECO:0000313" key="4">
    <source>
        <dbReference type="EMBL" id="THG33311.1"/>
    </source>
</evidence>
<dbReference type="InterPro" id="IPR050832">
    <property type="entry name" value="Bact_Acetyltransf"/>
</dbReference>
<evidence type="ECO:0000256" key="1">
    <source>
        <dbReference type="ARBA" id="ARBA00022679"/>
    </source>
</evidence>
<dbReference type="InterPro" id="IPR016181">
    <property type="entry name" value="Acyl_CoA_acyltransferase"/>
</dbReference>
<dbReference type="PANTHER" id="PTHR43877:SF2">
    <property type="entry name" value="AMINOALKYLPHOSPHONATE N-ACETYLTRANSFERASE-RELATED"/>
    <property type="match status" value="1"/>
</dbReference>
<dbReference type="Pfam" id="PF00583">
    <property type="entry name" value="Acetyltransf_1"/>
    <property type="match status" value="1"/>
</dbReference>
<evidence type="ECO:0000259" key="3">
    <source>
        <dbReference type="PROSITE" id="PS51186"/>
    </source>
</evidence>
<evidence type="ECO:0000313" key="5">
    <source>
        <dbReference type="Proteomes" id="UP000309133"/>
    </source>
</evidence>
<dbReference type="SUPFAM" id="SSF55729">
    <property type="entry name" value="Acyl-CoA N-acyltransferases (Nat)"/>
    <property type="match status" value="1"/>
</dbReference>
<keyword evidence="2" id="KW-0012">Acyltransferase</keyword>
<feature type="domain" description="N-acetyltransferase" evidence="3">
    <location>
        <begin position="9"/>
        <end position="180"/>
    </location>
</feature>
<dbReference type="CDD" id="cd04301">
    <property type="entry name" value="NAT_SF"/>
    <property type="match status" value="1"/>
</dbReference>
<protein>
    <submittedName>
        <fullName evidence="4">GNAT family N-acetyltransferase</fullName>
    </submittedName>
</protein>
<comment type="caution">
    <text evidence="4">The sequence shown here is derived from an EMBL/GenBank/DDBJ whole genome shotgun (WGS) entry which is preliminary data.</text>
</comment>
<dbReference type="Proteomes" id="UP000309133">
    <property type="component" value="Unassembled WGS sequence"/>
</dbReference>
<dbReference type="PROSITE" id="PS51186">
    <property type="entry name" value="GNAT"/>
    <property type="match status" value="1"/>
</dbReference>
<dbReference type="PANTHER" id="PTHR43877">
    <property type="entry name" value="AMINOALKYLPHOSPHONATE N-ACETYLTRANSFERASE-RELATED-RELATED"/>
    <property type="match status" value="1"/>
</dbReference>